<dbReference type="InterPro" id="IPR001584">
    <property type="entry name" value="Integrase_cat-core"/>
</dbReference>
<evidence type="ECO:0000313" key="3">
    <source>
        <dbReference type="EMBL" id="SAM81822.1"/>
    </source>
</evidence>
<name>A0A1K0G343_9BASI</name>
<dbReference type="PANTHER" id="PTHR37984">
    <property type="entry name" value="PROTEIN CBG26694"/>
    <property type="match status" value="1"/>
</dbReference>
<evidence type="ECO:0000313" key="4">
    <source>
        <dbReference type="Proteomes" id="UP000179920"/>
    </source>
</evidence>
<dbReference type="InterPro" id="IPR036397">
    <property type="entry name" value="RNaseH_sf"/>
</dbReference>
<evidence type="ECO:0000259" key="2">
    <source>
        <dbReference type="PROSITE" id="PS50994"/>
    </source>
</evidence>
<sequence>MLASDLLRRTFCADPVTDFIEGLPLSKGYDSILVIVDRLTKYAILALMTKSVIAEQTARLLWRYLIIHFGIPDHMVSDRGRQFILKAWKEFAKTMGAKHLLSMAYHPQTDGQTERVNQVVKQYLQMYCNYQQDDWAVLLHTAVFVYNNMVHTSIGISPFFTCYGWNPKAHPDIPQRLGLNNPKRSEYLADGDERCKYLQEQIRVAQCRTVCQRSRTWNPKSIVKAD</sequence>
<evidence type="ECO:0000256" key="1">
    <source>
        <dbReference type="ARBA" id="ARBA00022884"/>
    </source>
</evidence>
<dbReference type="Gene3D" id="3.30.420.10">
    <property type="entry name" value="Ribonuclease H-like superfamily/Ribonuclease H"/>
    <property type="match status" value="1"/>
</dbReference>
<protein>
    <recommendedName>
        <fullName evidence="2">Integrase catalytic domain-containing protein</fullName>
    </recommendedName>
</protein>
<accession>A0A1K0G343</accession>
<reference evidence="4" key="1">
    <citation type="submission" date="2016-04" db="EMBL/GenBank/DDBJ databases">
        <authorList>
            <person name="Guldener U."/>
            <person name="Guldener U."/>
        </authorList>
    </citation>
    <scope>NUCLEOTIDE SEQUENCE [LARGE SCALE GENOMIC DNA]</scope>
    <source>
        <strain evidence="4">UB2112</strain>
    </source>
</reference>
<dbReference type="Pfam" id="PF00665">
    <property type="entry name" value="rve"/>
    <property type="match status" value="1"/>
</dbReference>
<dbReference type="AlphaFoldDB" id="A0A1K0G343"/>
<keyword evidence="1" id="KW-0694">RNA-binding</keyword>
<dbReference type="GO" id="GO:0003723">
    <property type="term" value="F:RNA binding"/>
    <property type="evidence" value="ECO:0007669"/>
    <property type="project" value="UniProtKB-KW"/>
</dbReference>
<dbReference type="SUPFAM" id="SSF53098">
    <property type="entry name" value="Ribonuclease H-like"/>
    <property type="match status" value="1"/>
</dbReference>
<dbReference type="PROSITE" id="PS50994">
    <property type="entry name" value="INTEGRASE"/>
    <property type="match status" value="1"/>
</dbReference>
<dbReference type="EMBL" id="LT558121">
    <property type="protein sequence ID" value="SAM81822.1"/>
    <property type="molecule type" value="Genomic_DNA"/>
</dbReference>
<dbReference type="InterPro" id="IPR050951">
    <property type="entry name" value="Retrovirus_Pol_polyprotein"/>
</dbReference>
<feature type="domain" description="Integrase catalytic" evidence="2">
    <location>
        <begin position="6"/>
        <end position="166"/>
    </location>
</feature>
<gene>
    <name evidence="3" type="ORF">UBRO_20619</name>
</gene>
<dbReference type="Proteomes" id="UP000179920">
    <property type="component" value="Chromosome V"/>
</dbReference>
<dbReference type="InterPro" id="IPR012337">
    <property type="entry name" value="RNaseH-like_sf"/>
</dbReference>
<dbReference type="FunFam" id="3.30.420.10:FF:000032">
    <property type="entry name" value="Retrovirus-related Pol polyprotein from transposon 297-like Protein"/>
    <property type="match status" value="1"/>
</dbReference>
<dbReference type="GO" id="GO:0015074">
    <property type="term" value="P:DNA integration"/>
    <property type="evidence" value="ECO:0007669"/>
    <property type="project" value="InterPro"/>
</dbReference>
<proteinExistence type="predicted"/>
<dbReference type="PANTHER" id="PTHR37984:SF5">
    <property type="entry name" value="PROTEIN NYNRIN-LIKE"/>
    <property type="match status" value="1"/>
</dbReference>
<dbReference type="GO" id="GO:0005634">
    <property type="term" value="C:nucleus"/>
    <property type="evidence" value="ECO:0007669"/>
    <property type="project" value="UniProtKB-ARBA"/>
</dbReference>
<organism evidence="3 4">
    <name type="scientific">Ustilago bromivora</name>
    <dbReference type="NCBI Taxonomy" id="307758"/>
    <lineage>
        <taxon>Eukaryota</taxon>
        <taxon>Fungi</taxon>
        <taxon>Dikarya</taxon>
        <taxon>Basidiomycota</taxon>
        <taxon>Ustilaginomycotina</taxon>
        <taxon>Ustilaginomycetes</taxon>
        <taxon>Ustilaginales</taxon>
        <taxon>Ustilaginaceae</taxon>
        <taxon>Ustilago</taxon>
    </lineage>
</organism>